<keyword evidence="2" id="KW-1185">Reference proteome</keyword>
<comment type="caution">
    <text evidence="1">The sequence shown here is derived from an EMBL/GenBank/DDBJ whole genome shotgun (WGS) entry which is preliminary data.</text>
</comment>
<dbReference type="RefSeq" id="WP_165871783.1">
    <property type="nucleotide sequence ID" value="NZ_SLUL01000013.1"/>
</dbReference>
<reference evidence="1 2" key="1">
    <citation type="submission" date="2019-03" db="EMBL/GenBank/DDBJ databases">
        <title>Genomic Encyclopedia of Type Strains, Phase IV (KMG-IV): sequencing the most valuable type-strain genomes for metagenomic binning, comparative biology and taxonomic classification.</title>
        <authorList>
            <person name="Goeker M."/>
        </authorList>
    </citation>
    <scope>NUCLEOTIDE SEQUENCE [LARGE SCALE GENOMIC DNA]</scope>
    <source>
        <strain evidence="1 2">DSM 24979</strain>
    </source>
</reference>
<protein>
    <submittedName>
        <fullName evidence="1">Uncharacterized protein</fullName>
    </submittedName>
</protein>
<accession>A0A4R1QBD0</accession>
<evidence type="ECO:0000313" key="2">
    <source>
        <dbReference type="Proteomes" id="UP000295658"/>
    </source>
</evidence>
<dbReference type="Proteomes" id="UP000295658">
    <property type="component" value="Unassembled WGS sequence"/>
</dbReference>
<gene>
    <name evidence="1" type="ORF">EDD69_11318</name>
</gene>
<proteinExistence type="predicted"/>
<dbReference type="AlphaFoldDB" id="A0A4R1QBD0"/>
<evidence type="ECO:0000313" key="1">
    <source>
        <dbReference type="EMBL" id="TCL47012.1"/>
    </source>
</evidence>
<organism evidence="1 2">
    <name type="scientific">Thermolongibacillus altinsuensis</name>
    <dbReference type="NCBI Taxonomy" id="575256"/>
    <lineage>
        <taxon>Bacteria</taxon>
        <taxon>Bacillati</taxon>
        <taxon>Bacillota</taxon>
        <taxon>Bacilli</taxon>
        <taxon>Bacillales</taxon>
        <taxon>Anoxybacillaceae</taxon>
        <taxon>Thermolongibacillus</taxon>
    </lineage>
</organism>
<sequence length="51" mass="6178">MKKRFIADLNDKQREKVRALEEELGVELVPFTRGDKEKQGEYYDLYEDDRL</sequence>
<name>A0A4R1QBD0_9BACL</name>
<dbReference type="EMBL" id="SLUL01000013">
    <property type="protein sequence ID" value="TCL47012.1"/>
    <property type="molecule type" value="Genomic_DNA"/>
</dbReference>